<dbReference type="GO" id="GO:0033014">
    <property type="term" value="P:tetrapyrrole biosynthetic process"/>
    <property type="evidence" value="ECO:0007669"/>
    <property type="project" value="InterPro"/>
</dbReference>
<accession>A0A6N4RCA2</accession>
<dbReference type="GO" id="GO:0004852">
    <property type="term" value="F:uroporphyrinogen-III synthase activity"/>
    <property type="evidence" value="ECO:0007669"/>
    <property type="project" value="InterPro"/>
</dbReference>
<dbReference type="CDD" id="cd06578">
    <property type="entry name" value="HemD"/>
    <property type="match status" value="1"/>
</dbReference>
<name>A0A6N4RCA2_BLAVI</name>
<organism evidence="2 3">
    <name type="scientific">Blastochloris viridis</name>
    <name type="common">Rhodopseudomonas viridis</name>
    <dbReference type="NCBI Taxonomy" id="1079"/>
    <lineage>
        <taxon>Bacteria</taxon>
        <taxon>Pseudomonadati</taxon>
        <taxon>Pseudomonadota</taxon>
        <taxon>Alphaproteobacteria</taxon>
        <taxon>Hyphomicrobiales</taxon>
        <taxon>Blastochloridaceae</taxon>
        <taxon>Blastochloris</taxon>
    </lineage>
</organism>
<evidence type="ECO:0000313" key="2">
    <source>
        <dbReference type="EMBL" id="TKW60881.1"/>
    </source>
</evidence>
<reference evidence="2 3" key="1">
    <citation type="journal article" date="2017" name="Nat. Commun.">
        <title>In situ click chemistry generation of cyclooxygenase-2 inhibitors.</title>
        <authorList>
            <person name="Bhardwaj A."/>
            <person name="Kaur J."/>
            <person name="Wuest M."/>
            <person name="Wuest F."/>
        </authorList>
    </citation>
    <scope>NUCLEOTIDE SEQUENCE [LARGE SCALE GENOMIC DNA]</scope>
    <source>
        <strain evidence="2">S2_018_000_R2_106</strain>
    </source>
</reference>
<dbReference type="Gene3D" id="3.40.50.10090">
    <property type="match status" value="2"/>
</dbReference>
<sequence>MILISRPRPHMQRTLQTLQNAGITPENIVSFVLAEPETLPISIPSETTALILTSPLACPALAVHPQALTLPVYAVGPTTAEAARALGADVVLIGTDNGHTMAHDICQQETRLQTFAHLHGDHAGMDWHTILTDAGHTVTPLAAYHTHHVEALPTAVAQRIAAEGFPAFTLLFSAGSARHLANLLKHANITPSGTALCLSEAVATEASTHWPHTRIASQPTLEAVVALLAQAEHE</sequence>
<dbReference type="Proteomes" id="UP000320948">
    <property type="component" value="Unassembled WGS sequence"/>
</dbReference>
<dbReference type="SUPFAM" id="SSF69618">
    <property type="entry name" value="HemD-like"/>
    <property type="match status" value="1"/>
</dbReference>
<evidence type="ECO:0000259" key="1">
    <source>
        <dbReference type="Pfam" id="PF02602"/>
    </source>
</evidence>
<dbReference type="InterPro" id="IPR036108">
    <property type="entry name" value="4pyrrol_syn_uPrphyn_synt_sf"/>
</dbReference>
<gene>
    <name evidence="2" type="ORF">DI628_08320</name>
</gene>
<protein>
    <submittedName>
        <fullName evidence="2">Uroporphyrinogen-III synthase</fullName>
    </submittedName>
</protein>
<dbReference type="EMBL" id="VAFM01000002">
    <property type="protein sequence ID" value="TKW60881.1"/>
    <property type="molecule type" value="Genomic_DNA"/>
</dbReference>
<dbReference type="InterPro" id="IPR003754">
    <property type="entry name" value="4pyrrol_synth_uPrphyn_synth"/>
</dbReference>
<dbReference type="Pfam" id="PF02602">
    <property type="entry name" value="HEM4"/>
    <property type="match status" value="1"/>
</dbReference>
<feature type="domain" description="Tetrapyrrole biosynthesis uroporphyrinogen III synthase" evidence="1">
    <location>
        <begin position="43"/>
        <end position="225"/>
    </location>
</feature>
<proteinExistence type="predicted"/>
<dbReference type="AlphaFoldDB" id="A0A6N4RCA2"/>
<comment type="caution">
    <text evidence="2">The sequence shown here is derived from an EMBL/GenBank/DDBJ whole genome shotgun (WGS) entry which is preliminary data.</text>
</comment>
<evidence type="ECO:0000313" key="3">
    <source>
        <dbReference type="Proteomes" id="UP000320948"/>
    </source>
</evidence>